<keyword evidence="1" id="KW-0472">Membrane</keyword>
<name>A0A5M8FLZ7_9GAMM</name>
<keyword evidence="1" id="KW-1133">Transmembrane helix</keyword>
<dbReference type="PANTHER" id="PTHR35867">
    <property type="entry name" value="PROTEIN RSEC"/>
    <property type="match status" value="1"/>
</dbReference>
<evidence type="ECO:0000256" key="1">
    <source>
        <dbReference type="SAM" id="Phobius"/>
    </source>
</evidence>
<organism evidence="2 3">
    <name type="scientific">Thiohalocapsa marina</name>
    <dbReference type="NCBI Taxonomy" id="424902"/>
    <lineage>
        <taxon>Bacteria</taxon>
        <taxon>Pseudomonadati</taxon>
        <taxon>Pseudomonadota</taxon>
        <taxon>Gammaproteobacteria</taxon>
        <taxon>Chromatiales</taxon>
        <taxon>Chromatiaceae</taxon>
        <taxon>Thiohalocapsa</taxon>
    </lineage>
</organism>
<dbReference type="InterPro" id="IPR007359">
    <property type="entry name" value="SigmaE_reg_RseC_MucC"/>
</dbReference>
<dbReference type="PANTHER" id="PTHR35867:SF1">
    <property type="entry name" value="PROTEIN RSEC"/>
    <property type="match status" value="1"/>
</dbReference>
<dbReference type="EMBL" id="VWXX01000007">
    <property type="protein sequence ID" value="KAA6185757.1"/>
    <property type="molecule type" value="Genomic_DNA"/>
</dbReference>
<feature type="transmembrane region" description="Helical" evidence="1">
    <location>
        <begin position="101"/>
        <end position="123"/>
    </location>
</feature>
<keyword evidence="1" id="KW-0812">Transmembrane</keyword>
<accession>A0A5M8FLZ7</accession>
<comment type="caution">
    <text evidence="2">The sequence shown here is derived from an EMBL/GenBank/DDBJ whole genome shotgun (WGS) entry which is preliminary data.</text>
</comment>
<evidence type="ECO:0000313" key="3">
    <source>
        <dbReference type="Proteomes" id="UP000322981"/>
    </source>
</evidence>
<feature type="transmembrane region" description="Helical" evidence="1">
    <location>
        <begin position="73"/>
        <end position="95"/>
    </location>
</feature>
<keyword evidence="3" id="KW-1185">Reference proteome</keyword>
<sequence>MIEQQAIVIAQRGDSVEVEPLRQQTCGQCSAQGACGTSLLDQFLGRRPLRLTLINSIGARPGERVVVGMPEQVLLRAALSAYLVPLLALLAGGIVGGELTAWAGLPAVEAASIGGALAGLVLAMRWLRRYSIGLAVDARWRAVLLRRVDPHPAGVPVKLG</sequence>
<dbReference type="PIRSF" id="PIRSF004923">
    <property type="entry name" value="RseC"/>
    <property type="match status" value="1"/>
</dbReference>
<dbReference type="AlphaFoldDB" id="A0A5M8FLZ7"/>
<protein>
    <submittedName>
        <fullName evidence="2">SoxR reducing system RseC family protein</fullName>
    </submittedName>
</protein>
<dbReference type="RefSeq" id="WP_150091840.1">
    <property type="nucleotide sequence ID" value="NZ_JBFUOH010000048.1"/>
</dbReference>
<gene>
    <name evidence="2" type="ORF">F2Q65_07060</name>
</gene>
<dbReference type="Proteomes" id="UP000322981">
    <property type="component" value="Unassembled WGS sequence"/>
</dbReference>
<proteinExistence type="predicted"/>
<dbReference type="Pfam" id="PF04246">
    <property type="entry name" value="RseC_MucC"/>
    <property type="match status" value="1"/>
</dbReference>
<dbReference type="OrthoDB" id="9795854at2"/>
<evidence type="ECO:0000313" key="2">
    <source>
        <dbReference type="EMBL" id="KAA6185757.1"/>
    </source>
</evidence>
<dbReference type="InterPro" id="IPR026268">
    <property type="entry name" value="RseC"/>
</dbReference>
<reference evidence="2 3" key="1">
    <citation type="submission" date="2019-09" db="EMBL/GenBank/DDBJ databases">
        <title>Whole-genome sequence of the purple sulfur bacterium Thiohalocapsa marina DSM 19078.</title>
        <authorList>
            <person name="Kyndt J.A."/>
            <person name="Meyer T.E."/>
        </authorList>
    </citation>
    <scope>NUCLEOTIDE SEQUENCE [LARGE SCALE GENOMIC DNA]</scope>
    <source>
        <strain evidence="2 3">DSM 19078</strain>
    </source>
</reference>